<dbReference type="EMBL" id="BTGC01000003">
    <property type="protein sequence ID" value="GMM50242.1"/>
    <property type="molecule type" value="Genomic_DNA"/>
</dbReference>
<dbReference type="AlphaFoldDB" id="A0AAV5RGW9"/>
<dbReference type="InterPro" id="IPR004130">
    <property type="entry name" value="Gpn"/>
</dbReference>
<gene>
    <name evidence="8" type="ORF">DASB73_012000</name>
</gene>
<evidence type="ECO:0000313" key="8">
    <source>
        <dbReference type="EMBL" id="GMM50242.1"/>
    </source>
</evidence>
<comment type="caution">
    <text evidence="8">The sequence shown here is derived from an EMBL/GenBank/DDBJ whole genome shotgun (WGS) entry which is preliminary data.</text>
</comment>
<dbReference type="GO" id="GO:0005525">
    <property type="term" value="F:GTP binding"/>
    <property type="evidence" value="ECO:0007669"/>
    <property type="project" value="UniProtKB-KW"/>
</dbReference>
<name>A0AAV5RGW9_STABA</name>
<dbReference type="PANTHER" id="PTHR21231">
    <property type="entry name" value="XPA-BINDING PROTEIN 1-RELATED"/>
    <property type="match status" value="1"/>
</dbReference>
<accession>A0AAV5RGW9</accession>
<proteinExistence type="inferred from homology"/>
<sequence>MSRVGVLVMGPAGAGKSTLCNALVKEMMSVGRRAHIVNLDPAANPKDYEFTVDIKDLVSLEDVMEELDLGPNGGLLYCFEFLLNNLDWLDEEIGDYEDEFLIFDCPGQIELYSHFPVVPKLVKHIRQNLQFNLCAAYLLESSFVIDRSKFFSGVLSAMSAMLMLEVPHINIMSKIDMLKDVPRRELKRYLNPDPLLIAETADVNEDLNPKYAELSRSIAKLTEEFGMVQFLPLHAKNEDSVKVILSYIDDVTQWQEGQEPKQPLEQEPDFEEEE</sequence>
<dbReference type="Gene3D" id="3.40.50.300">
    <property type="entry name" value="P-loop containing nucleotide triphosphate hydrolases"/>
    <property type="match status" value="1"/>
</dbReference>
<evidence type="ECO:0000256" key="3">
    <source>
        <dbReference type="ARBA" id="ARBA00022741"/>
    </source>
</evidence>
<comment type="subunit">
    <text evidence="6">Binds to RNA polymerase II (RNAPII).</text>
</comment>
<feature type="region of interest" description="Disordered" evidence="7">
    <location>
        <begin position="255"/>
        <end position="274"/>
    </location>
</feature>
<keyword evidence="9" id="KW-1185">Reference proteome</keyword>
<comment type="similarity">
    <text evidence="1 6">Belongs to the GPN-loop GTPase family.</text>
</comment>
<organism evidence="8 9">
    <name type="scientific">Starmerella bacillaris</name>
    <name type="common">Yeast</name>
    <name type="synonym">Candida zemplinina</name>
    <dbReference type="NCBI Taxonomy" id="1247836"/>
    <lineage>
        <taxon>Eukaryota</taxon>
        <taxon>Fungi</taxon>
        <taxon>Dikarya</taxon>
        <taxon>Ascomycota</taxon>
        <taxon>Saccharomycotina</taxon>
        <taxon>Dipodascomycetes</taxon>
        <taxon>Dipodascales</taxon>
        <taxon>Trichomonascaceae</taxon>
        <taxon>Starmerella</taxon>
    </lineage>
</organism>
<evidence type="ECO:0000256" key="5">
    <source>
        <dbReference type="ARBA" id="ARBA00023134"/>
    </source>
</evidence>
<reference evidence="8 9" key="1">
    <citation type="journal article" date="2023" name="Elife">
        <title>Identification of key yeast species and microbe-microbe interactions impacting larval growth of Drosophila in the wild.</title>
        <authorList>
            <person name="Mure A."/>
            <person name="Sugiura Y."/>
            <person name="Maeda R."/>
            <person name="Honda K."/>
            <person name="Sakurai N."/>
            <person name="Takahashi Y."/>
            <person name="Watada M."/>
            <person name="Katoh T."/>
            <person name="Gotoh A."/>
            <person name="Gotoh Y."/>
            <person name="Taniguchi I."/>
            <person name="Nakamura K."/>
            <person name="Hayashi T."/>
            <person name="Katayama T."/>
            <person name="Uemura T."/>
            <person name="Hattori Y."/>
        </authorList>
    </citation>
    <scope>NUCLEOTIDE SEQUENCE [LARGE SCALE GENOMIC DNA]</scope>
    <source>
        <strain evidence="8 9">SB-73</strain>
    </source>
</reference>
<dbReference type="InterPro" id="IPR030228">
    <property type="entry name" value="Gpn3"/>
</dbReference>
<dbReference type="InterPro" id="IPR027417">
    <property type="entry name" value="P-loop_NTPase"/>
</dbReference>
<evidence type="ECO:0000256" key="1">
    <source>
        <dbReference type="ARBA" id="ARBA00005290"/>
    </source>
</evidence>
<dbReference type="SUPFAM" id="SSF52540">
    <property type="entry name" value="P-loop containing nucleoside triphosphate hydrolases"/>
    <property type="match status" value="1"/>
</dbReference>
<dbReference type="Proteomes" id="UP001362899">
    <property type="component" value="Unassembled WGS sequence"/>
</dbReference>
<evidence type="ECO:0000256" key="6">
    <source>
        <dbReference type="RuleBase" id="RU365059"/>
    </source>
</evidence>
<evidence type="ECO:0000313" key="9">
    <source>
        <dbReference type="Proteomes" id="UP001362899"/>
    </source>
</evidence>
<keyword evidence="4 6" id="KW-0378">Hydrolase</keyword>
<keyword evidence="5 6" id="KW-0342">GTP-binding</keyword>
<evidence type="ECO:0000256" key="7">
    <source>
        <dbReference type="SAM" id="MobiDB-lite"/>
    </source>
</evidence>
<dbReference type="GO" id="GO:0003924">
    <property type="term" value="F:GTPase activity"/>
    <property type="evidence" value="ECO:0007669"/>
    <property type="project" value="TreeGrafter"/>
</dbReference>
<keyword evidence="3 6" id="KW-0547">Nucleotide-binding</keyword>
<protein>
    <recommendedName>
        <fullName evidence="2 6">GPN-loop GTPase 3</fullName>
    </recommendedName>
</protein>
<evidence type="ECO:0000256" key="4">
    <source>
        <dbReference type="ARBA" id="ARBA00022801"/>
    </source>
</evidence>
<comment type="function">
    <text evidence="6">Small GTPase required for proper nuclear import of RNA polymerase II and III (RNAPII and RNAPIII). May act at an RNAP assembly step prior to nuclear import.</text>
</comment>
<dbReference type="FunFam" id="3.40.50.300:FF:000552">
    <property type="entry name" value="GPN-loop GTPase 3"/>
    <property type="match status" value="1"/>
</dbReference>
<dbReference type="PANTHER" id="PTHR21231:SF7">
    <property type="entry name" value="GPN-LOOP GTPASE 3"/>
    <property type="match status" value="1"/>
</dbReference>
<dbReference type="CDD" id="cd17872">
    <property type="entry name" value="GPN3"/>
    <property type="match status" value="1"/>
</dbReference>
<evidence type="ECO:0000256" key="2">
    <source>
        <dbReference type="ARBA" id="ARBA00014587"/>
    </source>
</evidence>
<dbReference type="Pfam" id="PF03029">
    <property type="entry name" value="ATP_bind_1"/>
    <property type="match status" value="1"/>
</dbReference>